<proteinExistence type="predicted"/>
<keyword evidence="2" id="KW-1185">Reference proteome</keyword>
<comment type="caution">
    <text evidence="1">The sequence shown here is derived from an EMBL/GenBank/DDBJ whole genome shotgun (WGS) entry which is preliminary data.</text>
</comment>
<gene>
    <name evidence="1" type="ORF">Tsubulata_033035</name>
</gene>
<dbReference type="AlphaFoldDB" id="A0A9Q0JCL1"/>
<dbReference type="EMBL" id="JAKUCV010004286">
    <property type="protein sequence ID" value="KAJ4835830.1"/>
    <property type="molecule type" value="Genomic_DNA"/>
</dbReference>
<evidence type="ECO:0000313" key="1">
    <source>
        <dbReference type="EMBL" id="KAJ4835830.1"/>
    </source>
</evidence>
<name>A0A9Q0JCL1_9ROSI</name>
<sequence>MEDALFWIVVWRTYDEIHYWESAPFRLGTRSLLSIIAYFGYSVLKYVTSNTGEDRETWIFMIFLET</sequence>
<reference evidence="1" key="2">
    <citation type="journal article" date="2023" name="Plants (Basel)">
        <title>Annotation of the Turnera subulata (Passifloraceae) Draft Genome Reveals the S-Locus Evolved after the Divergence of Turneroideae from Passifloroideae in a Stepwise Manner.</title>
        <authorList>
            <person name="Henning P.M."/>
            <person name="Roalson E.H."/>
            <person name="Mir W."/>
            <person name="McCubbin A.G."/>
            <person name="Shore J.S."/>
        </authorList>
    </citation>
    <scope>NUCLEOTIDE SEQUENCE</scope>
    <source>
        <strain evidence="1">F60SS</strain>
    </source>
</reference>
<reference evidence="1" key="1">
    <citation type="submission" date="2022-02" db="EMBL/GenBank/DDBJ databases">
        <authorList>
            <person name="Henning P.M."/>
            <person name="McCubbin A.G."/>
            <person name="Shore J.S."/>
        </authorList>
    </citation>
    <scope>NUCLEOTIDE SEQUENCE</scope>
    <source>
        <strain evidence="1">F60SS</strain>
        <tissue evidence="1">Leaves</tissue>
    </source>
</reference>
<accession>A0A9Q0JCL1</accession>
<protein>
    <submittedName>
        <fullName evidence="1">Uncharacterized protein</fullName>
    </submittedName>
</protein>
<dbReference type="Proteomes" id="UP001141552">
    <property type="component" value="Unassembled WGS sequence"/>
</dbReference>
<organism evidence="1 2">
    <name type="scientific">Turnera subulata</name>
    <dbReference type="NCBI Taxonomy" id="218843"/>
    <lineage>
        <taxon>Eukaryota</taxon>
        <taxon>Viridiplantae</taxon>
        <taxon>Streptophyta</taxon>
        <taxon>Embryophyta</taxon>
        <taxon>Tracheophyta</taxon>
        <taxon>Spermatophyta</taxon>
        <taxon>Magnoliopsida</taxon>
        <taxon>eudicotyledons</taxon>
        <taxon>Gunneridae</taxon>
        <taxon>Pentapetalae</taxon>
        <taxon>rosids</taxon>
        <taxon>fabids</taxon>
        <taxon>Malpighiales</taxon>
        <taxon>Passifloraceae</taxon>
        <taxon>Turnera</taxon>
    </lineage>
</organism>
<evidence type="ECO:0000313" key="2">
    <source>
        <dbReference type="Proteomes" id="UP001141552"/>
    </source>
</evidence>